<dbReference type="SMART" id="SM00487">
    <property type="entry name" value="DEXDc"/>
    <property type="match status" value="1"/>
</dbReference>
<dbReference type="Gene3D" id="1.10.10.60">
    <property type="entry name" value="Homeodomain-like"/>
    <property type="match status" value="2"/>
</dbReference>
<dbReference type="InterPro" id="IPR001005">
    <property type="entry name" value="SANT/Myb"/>
</dbReference>
<dbReference type="Pfam" id="PF00271">
    <property type="entry name" value="Helicase_C"/>
    <property type="match status" value="1"/>
</dbReference>
<dbReference type="GO" id="GO:0140658">
    <property type="term" value="F:ATP-dependent chromatin remodeler activity"/>
    <property type="evidence" value="ECO:0007669"/>
    <property type="project" value="TreeGrafter"/>
</dbReference>
<evidence type="ECO:0000259" key="12">
    <source>
        <dbReference type="PROSITE" id="PS51192"/>
    </source>
</evidence>
<keyword evidence="7" id="KW-0156">Chromatin regulator</keyword>
<feature type="coiled-coil region" evidence="10">
    <location>
        <begin position="1021"/>
        <end position="1048"/>
    </location>
</feature>
<feature type="compositionally biased region" description="Low complexity" evidence="11">
    <location>
        <begin position="54"/>
        <end position="65"/>
    </location>
</feature>
<dbReference type="SUPFAM" id="SSF101224">
    <property type="entry name" value="HAND domain of the nucleosome remodeling ATPase ISWI"/>
    <property type="match status" value="1"/>
</dbReference>
<protein>
    <recommendedName>
        <fullName evidence="16">Choline dehydrogenase 7</fullName>
    </recommendedName>
</protein>
<dbReference type="Proteomes" id="UP000572268">
    <property type="component" value="Unassembled WGS sequence"/>
</dbReference>
<feature type="compositionally biased region" description="Polar residues" evidence="11">
    <location>
        <begin position="1"/>
        <end position="31"/>
    </location>
</feature>
<keyword evidence="10" id="KW-0175">Coiled coil</keyword>
<dbReference type="Pfam" id="PF09111">
    <property type="entry name" value="SLIDE"/>
    <property type="match status" value="1"/>
</dbReference>
<dbReference type="InterPro" id="IPR001650">
    <property type="entry name" value="Helicase_C-like"/>
</dbReference>
<feature type="compositionally biased region" description="Polar residues" evidence="11">
    <location>
        <begin position="95"/>
        <end position="104"/>
    </location>
</feature>
<dbReference type="SMART" id="SM00490">
    <property type="entry name" value="HELICc"/>
    <property type="match status" value="1"/>
</dbReference>
<keyword evidence="3" id="KW-0547">Nucleotide-binding</keyword>
<dbReference type="GO" id="GO:0005524">
    <property type="term" value="F:ATP binding"/>
    <property type="evidence" value="ECO:0007669"/>
    <property type="project" value="UniProtKB-KW"/>
</dbReference>
<evidence type="ECO:0000259" key="13">
    <source>
        <dbReference type="PROSITE" id="PS51194"/>
    </source>
</evidence>
<evidence type="ECO:0000256" key="8">
    <source>
        <dbReference type="ARBA" id="ARBA00023125"/>
    </source>
</evidence>
<dbReference type="AlphaFoldDB" id="A0A7J6MI47"/>
<dbReference type="GO" id="GO:0034728">
    <property type="term" value="P:nucleosome organization"/>
    <property type="evidence" value="ECO:0007669"/>
    <property type="project" value="TreeGrafter"/>
</dbReference>
<keyword evidence="4" id="KW-0378">Hydrolase</keyword>
<dbReference type="PROSITE" id="PS51192">
    <property type="entry name" value="HELICASE_ATP_BIND_1"/>
    <property type="match status" value="1"/>
</dbReference>
<dbReference type="InterPro" id="IPR038718">
    <property type="entry name" value="SNF2-like_sf"/>
</dbReference>
<dbReference type="InterPro" id="IPR000330">
    <property type="entry name" value="SNF2_N"/>
</dbReference>
<dbReference type="InterPro" id="IPR049730">
    <property type="entry name" value="SNF2/RAD54-like_C"/>
</dbReference>
<dbReference type="CDD" id="cd00167">
    <property type="entry name" value="SANT"/>
    <property type="match status" value="1"/>
</dbReference>
<evidence type="ECO:0000313" key="14">
    <source>
        <dbReference type="EMBL" id="KAF4671116.1"/>
    </source>
</evidence>
<dbReference type="Gene3D" id="3.40.50.10810">
    <property type="entry name" value="Tandem AAA-ATPase domain"/>
    <property type="match status" value="1"/>
</dbReference>
<feature type="region of interest" description="Disordered" evidence="11">
    <location>
        <begin position="906"/>
        <end position="943"/>
    </location>
</feature>
<evidence type="ECO:0000256" key="11">
    <source>
        <dbReference type="SAM" id="MobiDB-lite"/>
    </source>
</evidence>
<keyword evidence="9" id="KW-0539">Nucleus</keyword>
<dbReference type="SUPFAM" id="SSF46689">
    <property type="entry name" value="Homeodomain-like"/>
    <property type="match status" value="2"/>
</dbReference>
<feature type="compositionally biased region" description="Basic and acidic residues" evidence="11">
    <location>
        <begin position="813"/>
        <end position="822"/>
    </location>
</feature>
<feature type="region of interest" description="Disordered" evidence="11">
    <location>
        <begin position="811"/>
        <end position="831"/>
    </location>
</feature>
<feature type="compositionally biased region" description="Basic and acidic residues" evidence="11">
    <location>
        <begin position="180"/>
        <end position="189"/>
    </location>
</feature>
<feature type="domain" description="Helicase C-terminal" evidence="13">
    <location>
        <begin position="584"/>
        <end position="739"/>
    </location>
</feature>
<evidence type="ECO:0000256" key="5">
    <source>
        <dbReference type="ARBA" id="ARBA00022806"/>
    </source>
</evidence>
<comment type="similarity">
    <text evidence="2">Belongs to the SNF2/RAD54 helicase family. ISWI subfamily.</text>
</comment>
<feature type="compositionally biased region" description="Low complexity" evidence="11">
    <location>
        <begin position="82"/>
        <end position="91"/>
    </location>
</feature>
<keyword evidence="6" id="KW-0067">ATP-binding</keyword>
<dbReference type="GO" id="GO:0005634">
    <property type="term" value="C:nucleus"/>
    <property type="evidence" value="ECO:0007669"/>
    <property type="project" value="UniProtKB-SubCell"/>
</dbReference>
<dbReference type="EMBL" id="JABANN010000109">
    <property type="protein sequence ID" value="KAF4671116.1"/>
    <property type="molecule type" value="Genomic_DNA"/>
</dbReference>
<evidence type="ECO:0000256" key="9">
    <source>
        <dbReference type="ARBA" id="ARBA00023242"/>
    </source>
</evidence>
<evidence type="ECO:0000256" key="10">
    <source>
        <dbReference type="SAM" id="Coils"/>
    </source>
</evidence>
<dbReference type="GO" id="GO:0031491">
    <property type="term" value="F:nucleosome binding"/>
    <property type="evidence" value="ECO:0007669"/>
    <property type="project" value="InterPro"/>
</dbReference>
<evidence type="ECO:0008006" key="16">
    <source>
        <dbReference type="Google" id="ProtNLM"/>
    </source>
</evidence>
<dbReference type="GO" id="GO:0016887">
    <property type="term" value="F:ATP hydrolysis activity"/>
    <property type="evidence" value="ECO:0007669"/>
    <property type="project" value="TreeGrafter"/>
</dbReference>
<accession>A0A7J6MI47</accession>
<dbReference type="GO" id="GO:0042393">
    <property type="term" value="F:histone binding"/>
    <property type="evidence" value="ECO:0007669"/>
    <property type="project" value="TreeGrafter"/>
</dbReference>
<dbReference type="PANTHER" id="PTHR45623">
    <property type="entry name" value="CHROMODOMAIN-HELICASE-DNA-BINDING PROTEIN 3-RELATED-RELATED"/>
    <property type="match status" value="1"/>
</dbReference>
<evidence type="ECO:0000256" key="2">
    <source>
        <dbReference type="ARBA" id="ARBA00009687"/>
    </source>
</evidence>
<dbReference type="Gene3D" id="3.40.50.300">
    <property type="entry name" value="P-loop containing nucleotide triphosphate hydrolases"/>
    <property type="match status" value="1"/>
</dbReference>
<dbReference type="FunFam" id="3.40.50.10810:FF:000005">
    <property type="entry name" value="Photoperiod-independent early flowering 1"/>
    <property type="match status" value="1"/>
</dbReference>
<dbReference type="GO" id="GO:0004386">
    <property type="term" value="F:helicase activity"/>
    <property type="evidence" value="ECO:0007669"/>
    <property type="project" value="UniProtKB-KW"/>
</dbReference>
<reference evidence="14 15" key="1">
    <citation type="submission" date="2020-04" db="EMBL/GenBank/DDBJ databases">
        <title>Perkinsus olseni comparative genomics.</title>
        <authorList>
            <person name="Bogema D.R."/>
        </authorList>
    </citation>
    <scope>NUCLEOTIDE SEQUENCE [LARGE SCALE GENOMIC DNA]</scope>
    <source>
        <strain evidence="14">ATCC PRA-31</strain>
    </source>
</reference>
<feature type="compositionally biased region" description="Basic and acidic residues" evidence="11">
    <location>
        <begin position="34"/>
        <end position="44"/>
    </location>
</feature>
<evidence type="ECO:0000256" key="3">
    <source>
        <dbReference type="ARBA" id="ARBA00022741"/>
    </source>
</evidence>
<dbReference type="InterPro" id="IPR014001">
    <property type="entry name" value="Helicase_ATP-bd"/>
</dbReference>
<feature type="domain" description="Helicase ATP-binding" evidence="12">
    <location>
        <begin position="267"/>
        <end position="436"/>
    </location>
</feature>
<comment type="caution">
    <text evidence="14">The sequence shown here is derived from an EMBL/GenBank/DDBJ whole genome shotgun (WGS) entry which is preliminary data.</text>
</comment>
<dbReference type="FunFam" id="3.40.50.300:FF:000082">
    <property type="entry name" value="ISWI chromatin remodeling complex ATPase ISW1"/>
    <property type="match status" value="1"/>
</dbReference>
<dbReference type="PANTHER" id="PTHR45623:SF49">
    <property type="entry name" value="SWI_SNF-RELATED MATRIX-ASSOCIATED ACTIN-DEPENDENT REGULATOR OF CHROMATIN SUBFAMILY A MEMBER 5"/>
    <property type="match status" value="1"/>
</dbReference>
<dbReference type="Pfam" id="PF00176">
    <property type="entry name" value="SNF2-rel_dom"/>
    <property type="match status" value="1"/>
</dbReference>
<feature type="region of interest" description="Disordered" evidence="11">
    <location>
        <begin position="1166"/>
        <end position="1254"/>
    </location>
</feature>
<evidence type="ECO:0000256" key="1">
    <source>
        <dbReference type="ARBA" id="ARBA00004123"/>
    </source>
</evidence>
<evidence type="ECO:0000256" key="4">
    <source>
        <dbReference type="ARBA" id="ARBA00022801"/>
    </source>
</evidence>
<feature type="region of interest" description="Disordered" evidence="11">
    <location>
        <begin position="1"/>
        <end position="140"/>
    </location>
</feature>
<dbReference type="InterPro" id="IPR015195">
    <property type="entry name" value="SLIDE"/>
</dbReference>
<dbReference type="InterPro" id="IPR027417">
    <property type="entry name" value="P-loop_NTPase"/>
</dbReference>
<feature type="compositionally biased region" description="Basic residues" evidence="11">
    <location>
        <begin position="1239"/>
        <end position="1254"/>
    </location>
</feature>
<dbReference type="PROSITE" id="PS51194">
    <property type="entry name" value="HELICASE_CTER"/>
    <property type="match status" value="1"/>
</dbReference>
<proteinExistence type="inferred from homology"/>
<dbReference type="SMART" id="SM00717">
    <property type="entry name" value="SANT"/>
    <property type="match status" value="2"/>
</dbReference>
<evidence type="ECO:0000313" key="15">
    <source>
        <dbReference type="Proteomes" id="UP000572268"/>
    </source>
</evidence>
<feature type="compositionally biased region" description="Low complexity" evidence="11">
    <location>
        <begin position="915"/>
        <end position="924"/>
    </location>
</feature>
<evidence type="ECO:0000256" key="7">
    <source>
        <dbReference type="ARBA" id="ARBA00022853"/>
    </source>
</evidence>
<dbReference type="CDD" id="cd18793">
    <property type="entry name" value="SF2_C_SNF"/>
    <property type="match status" value="1"/>
</dbReference>
<sequence>MDDPSPSLNAAPSFHPPSSSTCPGESHSSMTDGAGEKPDSHTDEACTAVDHIEAAAAKADASVSRDALESTPTGDGAGSRITTPTESPSSEESSDTATGGNVNEDSPYESGPPSPAASSVEENKRMAEVIDDDLPDDPLDRLLTLTDAYAERIHRAASVGIPLERSPRKRSSSGGSGIDMHQHRGQTREQDEDQVVLRGRRRRAESASRAAARDTDDDMLLQLEQEEDEEKQEVPGKKVMISGRMSQPDTIIGTMRPYQLDGLTWMCQLCVAHVNGILADEMGLGKTLQTISLLTTVTSKGWVHPPHMVVGPKTTLLNWAGEFKKFCPSMRIILLHGTHDERRETIEEYLMDVPQPESFDVLLTTFDVCRIEKAALRKIRWGYFVMDEAHRIKNDQSSLSQVVRSFTTQRRLLLTGTPLQNNLQELWALLNFLMPSVFTNAKQFDGMLERISQQHEATADHQELKGGRDVITVLHRILRPFMLRRLKSDVATDLPEKRSVYVFVQATDMQRSLYRDLLMKNTDCIVNDGPNSNSGQQQHKMRLLNTLMQLRKCCNHPYLFEGMEPGPPYFDGPHLWGNSGKLRVVDKLLERLAEPGPQGKNQVLIFTQMTRMLDIMDDYLRLKGYGYCRIDGDTAMSDRQAMIDDFTRPDSDKFVFILSTRAGGLGINLNTANYVIIYDSDFNPQMDLQAIDRAHRIGQKRQVTVYRLVTQDTVEEKIVERAAKKMQIDNLVIQKGKFNQARASNAPTKDEVSQIIRFGAQEVFKPSEGQQDVDIDAILKTAEERTADIDAQMATLSETLNINTLSLDGSVLDSHKPVKDEQEPSTDEDLPEELKLAAKGIYDIGPRVRKERFQLVEEHPVPRKKRARVPEWRTEVGGGYDHQLYNGERLDELDKIEYAWNKYKATGSAPKSEETASASPSPSEGESESEQPKDDGPPPEFTPAMKAEKKRLLSEGFPHWSKKQFNAFVRGCKTHGKDKLAKITEEIEDKSPSEVRMFHQAFFSRAEKMMGKAGTRIIQDIDKCTQQVQELQESIEALNNRIEDFGDEDGNVWADLKLPADHADNRANRRVHMDGSNQFERSVEGPSSQPPWFWSEAEDRALMCALYKCGYGKWEEIRALLRYSVVHQFNFNLQLRTTDQIKKRCDQLMAMNFKEEKAALEEALRAAASAKKKRKHHKDSAQKGSAKKPRKRENGDGSPESQPRKKAKTRGKSGATPTRPKGSQHDRASVKSADSGASGKKKKSSAKRKTPKAK</sequence>
<dbReference type="GO" id="GO:0003677">
    <property type="term" value="F:DNA binding"/>
    <property type="evidence" value="ECO:0007669"/>
    <property type="project" value="UniProtKB-KW"/>
</dbReference>
<dbReference type="InterPro" id="IPR009057">
    <property type="entry name" value="Homeodomain-like_sf"/>
</dbReference>
<dbReference type="GO" id="GO:0000785">
    <property type="term" value="C:chromatin"/>
    <property type="evidence" value="ECO:0007669"/>
    <property type="project" value="TreeGrafter"/>
</dbReference>
<keyword evidence="8" id="KW-0238">DNA-binding</keyword>
<organism evidence="14 15">
    <name type="scientific">Perkinsus olseni</name>
    <name type="common">Perkinsus atlanticus</name>
    <dbReference type="NCBI Taxonomy" id="32597"/>
    <lineage>
        <taxon>Eukaryota</taxon>
        <taxon>Sar</taxon>
        <taxon>Alveolata</taxon>
        <taxon>Perkinsozoa</taxon>
        <taxon>Perkinsea</taxon>
        <taxon>Perkinsida</taxon>
        <taxon>Perkinsidae</taxon>
        <taxon>Perkinsus</taxon>
    </lineage>
</organism>
<dbReference type="SUPFAM" id="SSF52540">
    <property type="entry name" value="P-loop containing nucleoside triphosphate hydrolases"/>
    <property type="match status" value="2"/>
</dbReference>
<feature type="region of interest" description="Disordered" evidence="11">
    <location>
        <begin position="161"/>
        <end position="218"/>
    </location>
</feature>
<keyword evidence="5" id="KW-0347">Helicase</keyword>
<evidence type="ECO:0000256" key="6">
    <source>
        <dbReference type="ARBA" id="ARBA00022840"/>
    </source>
</evidence>
<comment type="subcellular location">
    <subcellularLocation>
        <location evidence="1">Nucleus</location>
    </subcellularLocation>
</comment>
<dbReference type="InterPro" id="IPR036306">
    <property type="entry name" value="ISWI_HAND-dom_sf"/>
</dbReference>
<gene>
    <name evidence="14" type="ORF">FOL46_000425</name>
</gene>
<dbReference type="PROSITE" id="PS00690">
    <property type="entry name" value="DEAH_ATP_HELICASE"/>
    <property type="match status" value="1"/>
</dbReference>
<name>A0A7J6MI47_PEROL</name>
<dbReference type="InterPro" id="IPR002464">
    <property type="entry name" value="DNA/RNA_helicase_DEAH_CS"/>
</dbReference>